<feature type="transmembrane region" description="Helical" evidence="1">
    <location>
        <begin position="519"/>
        <end position="540"/>
    </location>
</feature>
<proteinExistence type="predicted"/>
<dbReference type="Pfam" id="PF00144">
    <property type="entry name" value="Beta-lactamase"/>
    <property type="match status" value="1"/>
</dbReference>
<feature type="chain" id="PRO_5046927747" evidence="2">
    <location>
        <begin position="20"/>
        <end position="664"/>
    </location>
</feature>
<dbReference type="PANTHER" id="PTHR46825">
    <property type="entry name" value="D-ALANYL-D-ALANINE-CARBOXYPEPTIDASE/ENDOPEPTIDASE AMPH"/>
    <property type="match status" value="1"/>
</dbReference>
<sequence>MKYAMRGALAALLSSLGLAAAGAQVPDVDPREDEQVELPELPGQEAVPAATSGVIDPADLETWLDGFMPYALAQGDIAGAIITVVADGEILLSRGYGYADVETGALIDPETTLFRPGSISKLITWTAVMQLVEDGLIDLDADINTYLDFEVTGVERPITMRHLLTHTPGWGEQVRALIMEDPERLQPLDEYVRNNIPAAVYPAGEVPAYSNYGTALAGHIVAEVSGQSFDDYVDEHIFAPLGMEYSSMRQPLPEHLQGLMSSGYMRGSDGEGRDFEIVTPAPAGSMSASGHDMGRFMIAHLNSGEGLLSPETAEQMHTTADRKLPAVNAMLLGFYEQNRNGHRIIGHGGDTTLFHSNLHLYLDHGVGLYISMNSSGRGGAPGRIRQALFEGFTDRYFPPESQEERPTLDTAEEHGRMLVGNYVISRRAHQNFVAATALLGQPSVSMNEDHEISLSILTDAAGTPLRFREVEPFVWQQVNGAERLSARINEDGEVEMFSAAFFAPFMMFTPVEWWRNGALLMPLAGFAAAALLLTVLFWPVRAIVRWRFGKPFALSGRQAMAYRLSNVGALLPLLHAGGWLFLMTYMMSELNRLDGRLDGALMFMQFMAVLPFLALLVAVWNVFVVWTGAASWFAKLWSLVLLASTLVMIWFVAAAGFFNFGLTY</sequence>
<feature type="transmembrane region" description="Helical" evidence="1">
    <location>
        <begin position="561"/>
        <end position="582"/>
    </location>
</feature>
<dbReference type="InterPro" id="IPR050491">
    <property type="entry name" value="AmpC-like"/>
</dbReference>
<evidence type="ECO:0000256" key="1">
    <source>
        <dbReference type="SAM" id="Phobius"/>
    </source>
</evidence>
<dbReference type="SUPFAM" id="SSF56601">
    <property type="entry name" value="beta-lactamase/transpeptidase-like"/>
    <property type="match status" value="1"/>
</dbReference>
<name>A0ABQ1XJA5_9PROT</name>
<evidence type="ECO:0000313" key="4">
    <source>
        <dbReference type="EMBL" id="GGG95189.1"/>
    </source>
</evidence>
<dbReference type="InterPro" id="IPR012338">
    <property type="entry name" value="Beta-lactam/transpept-like"/>
</dbReference>
<reference evidence="5" key="1">
    <citation type="journal article" date="2019" name="Int. J. Syst. Evol. Microbiol.">
        <title>The Global Catalogue of Microorganisms (GCM) 10K type strain sequencing project: providing services to taxonomists for standard genome sequencing and annotation.</title>
        <authorList>
            <consortium name="The Broad Institute Genomics Platform"/>
            <consortium name="The Broad Institute Genome Sequencing Center for Infectious Disease"/>
            <person name="Wu L."/>
            <person name="Ma J."/>
        </authorList>
    </citation>
    <scope>NUCLEOTIDE SEQUENCE [LARGE SCALE GENOMIC DNA]</scope>
    <source>
        <strain evidence="5">CGMCC 1.12766</strain>
    </source>
</reference>
<dbReference type="EMBL" id="BMFS01000003">
    <property type="protein sequence ID" value="GGG95189.1"/>
    <property type="molecule type" value="Genomic_DNA"/>
</dbReference>
<comment type="caution">
    <text evidence="4">The sequence shown here is derived from an EMBL/GenBank/DDBJ whole genome shotgun (WGS) entry which is preliminary data.</text>
</comment>
<dbReference type="Proteomes" id="UP000648722">
    <property type="component" value="Unassembled WGS sequence"/>
</dbReference>
<feature type="transmembrane region" description="Helical" evidence="1">
    <location>
        <begin position="636"/>
        <end position="658"/>
    </location>
</feature>
<evidence type="ECO:0000313" key="5">
    <source>
        <dbReference type="Proteomes" id="UP000648722"/>
    </source>
</evidence>
<dbReference type="InterPro" id="IPR001466">
    <property type="entry name" value="Beta-lactam-related"/>
</dbReference>
<keyword evidence="1" id="KW-1133">Transmembrane helix</keyword>
<gene>
    <name evidence="4" type="ORF">GCM10007420_08400</name>
</gene>
<evidence type="ECO:0000259" key="3">
    <source>
        <dbReference type="Pfam" id="PF00144"/>
    </source>
</evidence>
<feature type="domain" description="Beta-lactamase-related" evidence="3">
    <location>
        <begin position="72"/>
        <end position="380"/>
    </location>
</feature>
<feature type="transmembrane region" description="Helical" evidence="1">
    <location>
        <begin position="602"/>
        <end position="624"/>
    </location>
</feature>
<feature type="signal peptide" evidence="2">
    <location>
        <begin position="1"/>
        <end position="19"/>
    </location>
</feature>
<keyword evidence="2" id="KW-0732">Signal</keyword>
<evidence type="ECO:0000256" key="2">
    <source>
        <dbReference type="SAM" id="SignalP"/>
    </source>
</evidence>
<keyword evidence="5" id="KW-1185">Reference proteome</keyword>
<accession>A0ABQ1XJA5</accession>
<dbReference type="PANTHER" id="PTHR46825:SF9">
    <property type="entry name" value="BETA-LACTAMASE-RELATED DOMAIN-CONTAINING PROTEIN"/>
    <property type="match status" value="1"/>
</dbReference>
<keyword evidence="1" id="KW-0472">Membrane</keyword>
<keyword evidence="1" id="KW-0812">Transmembrane</keyword>
<protein>
    <submittedName>
        <fullName evidence="4">FmtA-like protein</fullName>
    </submittedName>
</protein>
<dbReference type="Gene3D" id="3.40.710.10">
    <property type="entry name" value="DD-peptidase/beta-lactamase superfamily"/>
    <property type="match status" value="1"/>
</dbReference>
<organism evidence="4 5">
    <name type="scientific">Glycocaulis albus</name>
    <dbReference type="NCBI Taxonomy" id="1382801"/>
    <lineage>
        <taxon>Bacteria</taxon>
        <taxon>Pseudomonadati</taxon>
        <taxon>Pseudomonadota</taxon>
        <taxon>Alphaproteobacteria</taxon>
        <taxon>Maricaulales</taxon>
        <taxon>Maricaulaceae</taxon>
        <taxon>Glycocaulis</taxon>
    </lineage>
</organism>